<proteinExistence type="predicted"/>
<dbReference type="Pfam" id="PF05050">
    <property type="entry name" value="Methyltransf_21"/>
    <property type="match status" value="1"/>
</dbReference>
<dbReference type="Proteomes" id="UP000836788">
    <property type="component" value="Chromosome 20"/>
</dbReference>
<dbReference type="GO" id="GO:0005789">
    <property type="term" value="C:endoplasmic reticulum membrane"/>
    <property type="evidence" value="ECO:0007669"/>
    <property type="project" value="TreeGrafter"/>
</dbReference>
<dbReference type="EMBL" id="OU594961">
    <property type="protein sequence ID" value="CAG9285541.1"/>
    <property type="molecule type" value="Genomic_DNA"/>
</dbReference>
<organism evidence="3">
    <name type="scientific">Phaeodactylum tricornutum</name>
    <name type="common">Diatom</name>
    <dbReference type="NCBI Taxonomy" id="2850"/>
    <lineage>
        <taxon>Eukaryota</taxon>
        <taxon>Sar</taxon>
        <taxon>Stramenopiles</taxon>
        <taxon>Ochrophyta</taxon>
        <taxon>Bacillariophyta</taxon>
        <taxon>Bacillariophyceae</taxon>
        <taxon>Bacillariophycidae</taxon>
        <taxon>Naviculales</taxon>
        <taxon>Phaeodactylaceae</taxon>
        <taxon>Phaeodactylum</taxon>
    </lineage>
</organism>
<accession>A0A8J9S8T2</accession>
<name>A0A8J9S8T2_PHATR</name>
<evidence type="ECO:0000259" key="2">
    <source>
        <dbReference type="Pfam" id="PF05050"/>
    </source>
</evidence>
<dbReference type="InterPro" id="IPR006342">
    <property type="entry name" value="FkbM_mtfrase"/>
</dbReference>
<dbReference type="GO" id="GO:0006888">
    <property type="term" value="P:endoplasmic reticulum to Golgi vesicle-mediated transport"/>
    <property type="evidence" value="ECO:0007669"/>
    <property type="project" value="TreeGrafter"/>
</dbReference>
<dbReference type="InterPro" id="IPR053202">
    <property type="entry name" value="EGF_Rcpt_Signaling_Reg"/>
</dbReference>
<gene>
    <name evidence="3" type="ORF">PTTT1_LOCUS29393</name>
</gene>
<dbReference type="PANTHER" id="PTHR34009">
    <property type="entry name" value="PROTEIN STAR"/>
    <property type="match status" value="1"/>
</dbReference>
<feature type="domain" description="Methyltransferase FkbM" evidence="2">
    <location>
        <begin position="153"/>
        <end position="306"/>
    </location>
</feature>
<evidence type="ECO:0000256" key="1">
    <source>
        <dbReference type="SAM" id="MobiDB-lite"/>
    </source>
</evidence>
<dbReference type="InterPro" id="IPR029063">
    <property type="entry name" value="SAM-dependent_MTases_sf"/>
</dbReference>
<protein>
    <recommendedName>
        <fullName evidence="2">Methyltransferase FkbM domain-containing protein</fullName>
    </recommendedName>
</protein>
<dbReference type="PANTHER" id="PTHR34009:SF2">
    <property type="entry name" value="PROTEIN STAR"/>
    <property type="match status" value="1"/>
</dbReference>
<sequence>MSVPPTESQPRPHEQPLRNRAAAPTNAGSLRDARLLLLGAAFSYVLFFAVNVHKSTILPDVIDDAVLATMGLPLASVPVSSLPSLPGWNPVHVYYGDTSHLDHVLDPRHSRRSVQWLGKGPANGRQWTSQFGQDVAVMKILDFPTGAFFFDLAANGPVWMSNTYVLETHFDWKGICVEPNPIYWYPLSFRSCHVVGAVVGARNMDQVSVLLDPGQMAPSNGIVGDTFDNRNVTQPGLVKPRFTASLTDILEHFQAPAVIDYFSLDVEGAELFIMKNFPFEKYRFLCLTIERAPPELQEILSRNGYKFVYTIRQGVDDLWVHESIHDQAKANLAIRTHEIATKNPQLPVAAA</sequence>
<reference evidence="3" key="1">
    <citation type="submission" date="2022-02" db="EMBL/GenBank/DDBJ databases">
        <authorList>
            <person name="Giguere J D."/>
        </authorList>
    </citation>
    <scope>NUCLEOTIDE SEQUENCE</scope>
    <source>
        <strain evidence="3">CCAP 1055/1</strain>
    </source>
</reference>
<dbReference type="GO" id="GO:0016197">
    <property type="term" value="P:endosomal transport"/>
    <property type="evidence" value="ECO:0007669"/>
    <property type="project" value="TreeGrafter"/>
</dbReference>
<dbReference type="GO" id="GO:0005794">
    <property type="term" value="C:Golgi apparatus"/>
    <property type="evidence" value="ECO:0007669"/>
    <property type="project" value="TreeGrafter"/>
</dbReference>
<dbReference type="GO" id="GO:0005886">
    <property type="term" value="C:plasma membrane"/>
    <property type="evidence" value="ECO:0007669"/>
    <property type="project" value="TreeGrafter"/>
</dbReference>
<dbReference type="SUPFAM" id="SSF53335">
    <property type="entry name" value="S-adenosyl-L-methionine-dependent methyltransferases"/>
    <property type="match status" value="1"/>
</dbReference>
<evidence type="ECO:0000313" key="3">
    <source>
        <dbReference type="EMBL" id="CAG9285541.1"/>
    </source>
</evidence>
<feature type="region of interest" description="Disordered" evidence="1">
    <location>
        <begin position="1"/>
        <end position="25"/>
    </location>
</feature>
<dbReference type="AlphaFoldDB" id="A0A8J9S8T2"/>
<dbReference type="GO" id="GO:0031902">
    <property type="term" value="C:late endosome membrane"/>
    <property type="evidence" value="ECO:0007669"/>
    <property type="project" value="TreeGrafter"/>
</dbReference>